<feature type="coiled-coil region" evidence="1">
    <location>
        <begin position="93"/>
        <end position="120"/>
    </location>
</feature>
<dbReference type="SUPFAM" id="SSF52047">
    <property type="entry name" value="RNI-like"/>
    <property type="match status" value="1"/>
</dbReference>
<keyword evidence="1" id="KW-0175">Coiled coil</keyword>
<dbReference type="RefSeq" id="XP_034240566.1">
    <property type="nucleotide sequence ID" value="XM_034384675.1"/>
</dbReference>
<dbReference type="GeneID" id="117644931"/>
<gene>
    <name evidence="3" type="primary">LOC117644931</name>
</gene>
<dbReference type="InterPro" id="IPR032675">
    <property type="entry name" value="LRR_dom_sf"/>
</dbReference>
<accession>A0A6P8YTX8</accession>
<reference evidence="3" key="1">
    <citation type="submission" date="2025-08" db="UniProtKB">
        <authorList>
            <consortium name="RefSeq"/>
        </authorList>
    </citation>
    <scope>IDENTIFICATION</scope>
    <source>
        <tissue evidence="3">Total insect</tissue>
    </source>
</reference>
<organism evidence="3">
    <name type="scientific">Thrips palmi</name>
    <name type="common">Melon thrips</name>
    <dbReference type="NCBI Taxonomy" id="161013"/>
    <lineage>
        <taxon>Eukaryota</taxon>
        <taxon>Metazoa</taxon>
        <taxon>Ecdysozoa</taxon>
        <taxon>Arthropoda</taxon>
        <taxon>Hexapoda</taxon>
        <taxon>Insecta</taxon>
        <taxon>Pterygota</taxon>
        <taxon>Neoptera</taxon>
        <taxon>Paraneoptera</taxon>
        <taxon>Thysanoptera</taxon>
        <taxon>Terebrantia</taxon>
        <taxon>Thripoidea</taxon>
        <taxon>Thripidae</taxon>
        <taxon>Thrips</taxon>
    </lineage>
</organism>
<evidence type="ECO:0000313" key="3">
    <source>
        <dbReference type="RefSeq" id="XP_034240566.1"/>
    </source>
</evidence>
<dbReference type="KEGG" id="tpal:117644931"/>
<protein>
    <submittedName>
        <fullName evidence="3">Uncharacterized protein LOC117644931 isoform X1</fullName>
    </submittedName>
</protein>
<proteinExistence type="predicted"/>
<dbReference type="InParanoid" id="A0A6P8YTX8"/>
<evidence type="ECO:0000313" key="2">
    <source>
        <dbReference type="Proteomes" id="UP000515158"/>
    </source>
</evidence>
<keyword evidence="2" id="KW-1185">Reference proteome</keyword>
<dbReference type="AlphaFoldDB" id="A0A6P8YTX8"/>
<dbReference type="Proteomes" id="UP000515158">
    <property type="component" value="Unplaced"/>
</dbReference>
<dbReference type="Gene3D" id="3.80.10.10">
    <property type="entry name" value="Ribonuclease Inhibitor"/>
    <property type="match status" value="1"/>
</dbReference>
<dbReference type="OrthoDB" id="10464626at2759"/>
<evidence type="ECO:0000256" key="1">
    <source>
        <dbReference type="SAM" id="Coils"/>
    </source>
</evidence>
<sequence>MGQTQIQNFQGRTQLSRKLTWFIRQQPCICTRLSTYWPRPFSSEFLSEDIMESAMSAAKRPKLSGDALKSNGVEPQPALKSPPGAAIDWEAKCRLLQLDNARLSEQLAEAQRQLQKASSDVAAKTPSAAPAKQKAQAAVALEVLKYTAEQHTAFLRAARKAPAIASLDLSALRRTTSSYAANSMGLMALFKPPKWRPDKKVDSVIAALTAGPDDVRHLDLGDAEWATDDKYAKELVKLLRKYKKTVTSLNITMRALVQPASANMNKSQANAIDIISAMPNLTTLELTVTSVDNHFSAYSGEFQTQIEQFGNKRPKVCFAKVKEIELYLTRDWFDNQFGSVDQFGEYDEFSDSVGGGGGREEYEDDRVPDLLQHRKDAITHLDMTGFKKTRVALPIVDLLAGLSKLRSIALRSHFLRIVADMTLLESMELHVVGDVSAATADGRVSGVLAGLTELEVAVPPAASTAVDAALGALAAMCARLKKLSLIGNGWRDASVAAMLQGAAKDCLEVVRLSKCGGVQAQHFPALAKMPCLKHLYLPFRLQAVWPVDSKRPELVPVWE</sequence>
<name>A0A6P8YTX8_THRPL</name>